<keyword evidence="2" id="KW-1185">Reference proteome</keyword>
<sequence length="71" mass="7953">MYLSYLELPLIATFYSLMVLRQADGKVGSRRHGVWHVASKHVTAKHGTGKGRGDREGGVVWLRMFAHTDSL</sequence>
<dbReference type="GeneID" id="85459691"/>
<dbReference type="AlphaFoldDB" id="A0AAJ0AI55"/>
<gene>
    <name evidence="1" type="ORF">BDP55DRAFT_667285</name>
</gene>
<dbReference type="RefSeq" id="XP_060428328.1">
    <property type="nucleotide sequence ID" value="XM_060575165.1"/>
</dbReference>
<accession>A0AAJ0AI55</accession>
<dbReference type="Proteomes" id="UP001224890">
    <property type="component" value="Unassembled WGS sequence"/>
</dbReference>
<protein>
    <submittedName>
        <fullName evidence="1">Uncharacterized protein</fullName>
    </submittedName>
</protein>
<organism evidence="1 2">
    <name type="scientific">Colletotrichum godetiae</name>
    <dbReference type="NCBI Taxonomy" id="1209918"/>
    <lineage>
        <taxon>Eukaryota</taxon>
        <taxon>Fungi</taxon>
        <taxon>Dikarya</taxon>
        <taxon>Ascomycota</taxon>
        <taxon>Pezizomycotina</taxon>
        <taxon>Sordariomycetes</taxon>
        <taxon>Hypocreomycetidae</taxon>
        <taxon>Glomerellales</taxon>
        <taxon>Glomerellaceae</taxon>
        <taxon>Colletotrichum</taxon>
        <taxon>Colletotrichum acutatum species complex</taxon>
    </lineage>
</organism>
<reference evidence="1" key="1">
    <citation type="submission" date="2021-06" db="EMBL/GenBank/DDBJ databases">
        <title>Comparative genomics, transcriptomics and evolutionary studies reveal genomic signatures of adaptation to plant cell wall in hemibiotrophic fungi.</title>
        <authorList>
            <consortium name="DOE Joint Genome Institute"/>
            <person name="Baroncelli R."/>
            <person name="Diaz J.F."/>
            <person name="Benocci T."/>
            <person name="Peng M."/>
            <person name="Battaglia E."/>
            <person name="Haridas S."/>
            <person name="Andreopoulos W."/>
            <person name="Labutti K."/>
            <person name="Pangilinan J."/>
            <person name="Floch G.L."/>
            <person name="Makela M.R."/>
            <person name="Henrissat B."/>
            <person name="Grigoriev I.V."/>
            <person name="Crouch J.A."/>
            <person name="De Vries R.P."/>
            <person name="Sukno S.A."/>
            <person name="Thon M.R."/>
        </authorList>
    </citation>
    <scope>NUCLEOTIDE SEQUENCE</scope>
    <source>
        <strain evidence="1">CBS 193.32</strain>
    </source>
</reference>
<dbReference type="EMBL" id="JAHMHR010000026">
    <property type="protein sequence ID" value="KAK1674325.1"/>
    <property type="molecule type" value="Genomic_DNA"/>
</dbReference>
<evidence type="ECO:0000313" key="2">
    <source>
        <dbReference type="Proteomes" id="UP001224890"/>
    </source>
</evidence>
<comment type="caution">
    <text evidence="1">The sequence shown here is derived from an EMBL/GenBank/DDBJ whole genome shotgun (WGS) entry which is preliminary data.</text>
</comment>
<evidence type="ECO:0000313" key="1">
    <source>
        <dbReference type="EMBL" id="KAK1674325.1"/>
    </source>
</evidence>
<name>A0AAJ0AI55_9PEZI</name>
<proteinExistence type="predicted"/>